<evidence type="ECO:0000313" key="7">
    <source>
        <dbReference type="EMBL" id="KMP18547.1"/>
    </source>
</evidence>
<dbReference type="NCBIfam" id="NF033452">
    <property type="entry name" value="BREX_1_MTaseX"/>
    <property type="match status" value="1"/>
</dbReference>
<dbReference type="RefSeq" id="WP_048558546.1">
    <property type="nucleotide sequence ID" value="NZ_CP097351.1"/>
</dbReference>
<dbReference type="GO" id="GO:0003676">
    <property type="term" value="F:nucleic acid binding"/>
    <property type="evidence" value="ECO:0007669"/>
    <property type="project" value="InterPro"/>
</dbReference>
<dbReference type="PROSITE" id="PS00092">
    <property type="entry name" value="N6_MTASE"/>
    <property type="match status" value="1"/>
</dbReference>
<dbReference type="GO" id="GO:0032259">
    <property type="term" value="P:methylation"/>
    <property type="evidence" value="ECO:0007669"/>
    <property type="project" value="UniProtKB-KW"/>
</dbReference>
<dbReference type="EC" id="2.1.1.72" evidence="1"/>
<dbReference type="Proteomes" id="UP000036243">
    <property type="component" value="Unassembled WGS sequence"/>
</dbReference>
<dbReference type="PANTHER" id="PTHR33841">
    <property type="entry name" value="DNA METHYLTRANSFERASE YEEA-RELATED"/>
    <property type="match status" value="1"/>
</dbReference>
<dbReference type="InterPro" id="IPR002052">
    <property type="entry name" value="DNA_methylase_N6_adenine_CS"/>
</dbReference>
<dbReference type="InterPro" id="IPR029063">
    <property type="entry name" value="SAM-dependent_MTases_sf"/>
</dbReference>
<evidence type="ECO:0000256" key="4">
    <source>
        <dbReference type="ARBA" id="ARBA00022691"/>
    </source>
</evidence>
<evidence type="ECO:0000256" key="3">
    <source>
        <dbReference type="ARBA" id="ARBA00022679"/>
    </source>
</evidence>
<evidence type="ECO:0000256" key="5">
    <source>
        <dbReference type="ARBA" id="ARBA00047942"/>
    </source>
</evidence>
<dbReference type="SUPFAM" id="SSF53335">
    <property type="entry name" value="S-adenosyl-L-methionine-dependent methyltransferases"/>
    <property type="match status" value="1"/>
</dbReference>
<dbReference type="REBASE" id="622259">
    <property type="entry name" value="BceDQ01ORF4745P"/>
</dbReference>
<dbReference type="PRINTS" id="PR00507">
    <property type="entry name" value="N12N6MTFRASE"/>
</dbReference>
<evidence type="ECO:0000256" key="1">
    <source>
        <dbReference type="ARBA" id="ARBA00011900"/>
    </source>
</evidence>
<dbReference type="InterPro" id="IPR047939">
    <property type="entry name" value="BREX_1_PglX"/>
</dbReference>
<dbReference type="GO" id="GO:0004519">
    <property type="term" value="F:endonuclease activity"/>
    <property type="evidence" value="ECO:0007669"/>
    <property type="project" value="UniProtKB-KW"/>
</dbReference>
<gene>
    <name evidence="7" type="ORF">TQ94_12600</name>
</gene>
<sequence>MNKKALKEFAVYARNELREQIALRAQAFGITPEGSPVLVTGADYVEINDKKYPIVYKNSIQKLLKEIETKGYDNVIEEVAYTWFNRLIAIRYMEVHNYLPSKVRVLSSETKEKVDPDILTEYQYTDLPVNKEVASLLAQGNREAAFRKLLVAQCNELNDIMPFLFEKLADYTELLLPESLLHADSLINKLGKELDDEDFEHVEVIGWLYQYYISEKKDEVFAGLKKNKKITKENIPAATQLFTPHWIVRYMVENSLGHMWLESHPDSEVKEEMKYYVEPAEQELEVQAKLEELQNPNLSPEEITVLDPACGSGHILVYAFDLLYKIYEERGYPTKEIPTLILEKNLYGIDIDDRAAQLASFALMMKAREKTKRIFRNVPKLNIISIQESNSILIEQAADLIGENDNEKEEIKDLLTTFIDAKNFGSILQPEKVDADKYIRKIIELNETGERNLENFEVYEQLDKVKEFIVQAKILSLQYDVVITNPPYMGTNSMNLLLRNYLKKKYPETKNDLFAVFMERGNSFTRSRGFHASINQHSWMFLGSYEKLRGNIISNLNIYSMIHLGPKTFEEIGGEIVQSTAFVLRNERGDYKGSYIRLTDIYNSIEKETAFLNRIKSYVVDSKEFYEIPGKPISYWISKKVREIFKNSKVLREYGEPREGMATADNNKFLRFWNEVEFERIGFGFKSRQEANTSKLKWFPYNKGGEYRKWYGNRDLVVNWQYDGQEIRNNIDANGRIRSHNYNLEFIFKEHITWTAISSGDFSSRWSPEGALFDSKGKALFPFSVECSGNLLGFMNSKVFNYLIGIISSTMDFNPGQVGVIPYLDQKDARIDSIVREQLNHSRTDWDSFETSWDFQKHPFLTYYKKNNNIEQCYTDWETHTETQFCQLQQNEEELNKIFIEMYGLQDELTPEVLDENITIRRADRVRDTKSFLSYCIGLMMGRYSLDVDGLVYAGGDWDASKYKTFQPDSDGIIPLTDTEYFEDDVVSRLQELLVIMFGQDTLAENLRWLAESLTMKNNETPVERLRRYFFDEFYSDHCKIYQKRPIYWMADSGKKKGFRSLFYLHRYTPETLATMRFSYVQNLQEKLCQEQKRLEQDLVNPDLTAAMKKRFNKQLTTIKAQQDELIDFDKKMAELANQRIALDLDDGVVVNYEKLKNVLAKIK</sequence>
<dbReference type="GO" id="GO:0009007">
    <property type="term" value="F:site-specific DNA-methyltransferase (adenine-specific) activity"/>
    <property type="evidence" value="ECO:0007669"/>
    <property type="project" value="UniProtKB-EC"/>
</dbReference>
<keyword evidence="4" id="KW-0949">S-adenosyl-L-methionine</keyword>
<dbReference type="Gene3D" id="3.40.50.150">
    <property type="entry name" value="Vaccinia Virus protein VP39"/>
    <property type="match status" value="1"/>
</dbReference>
<keyword evidence="2" id="KW-0489">Methyltransferase</keyword>
<proteinExistence type="predicted"/>
<protein>
    <recommendedName>
        <fullName evidence="1">site-specific DNA-methyltransferase (adenine-specific)</fullName>
        <ecNumber evidence="1">2.1.1.72</ecNumber>
    </recommendedName>
</protein>
<comment type="catalytic activity">
    <reaction evidence="5">
        <text>a 2'-deoxyadenosine in DNA + S-adenosyl-L-methionine = an N(6)-methyl-2'-deoxyadenosine in DNA + S-adenosyl-L-homocysteine + H(+)</text>
        <dbReference type="Rhea" id="RHEA:15197"/>
        <dbReference type="Rhea" id="RHEA-COMP:12418"/>
        <dbReference type="Rhea" id="RHEA-COMP:12419"/>
        <dbReference type="ChEBI" id="CHEBI:15378"/>
        <dbReference type="ChEBI" id="CHEBI:57856"/>
        <dbReference type="ChEBI" id="CHEBI:59789"/>
        <dbReference type="ChEBI" id="CHEBI:90615"/>
        <dbReference type="ChEBI" id="CHEBI:90616"/>
        <dbReference type="EC" id="2.1.1.72"/>
    </reaction>
</comment>
<name>A0A9X9HDC6_BACCE</name>
<keyword evidence="7" id="KW-0540">Nuclease</keyword>
<keyword evidence="7" id="KW-0378">Hydrolase</keyword>
<evidence type="ECO:0000259" key="6">
    <source>
        <dbReference type="Pfam" id="PF07669"/>
    </source>
</evidence>
<dbReference type="EMBL" id="JYFW01000016">
    <property type="protein sequence ID" value="KMP18547.1"/>
    <property type="molecule type" value="Genomic_DNA"/>
</dbReference>
<feature type="domain" description="Type II methyltransferase M.TaqI-like" evidence="6">
    <location>
        <begin position="344"/>
        <end position="566"/>
    </location>
</feature>
<organism evidence="7 8">
    <name type="scientific">Bacillus cereus</name>
    <dbReference type="NCBI Taxonomy" id="1396"/>
    <lineage>
        <taxon>Bacteria</taxon>
        <taxon>Bacillati</taxon>
        <taxon>Bacillota</taxon>
        <taxon>Bacilli</taxon>
        <taxon>Bacillales</taxon>
        <taxon>Bacillaceae</taxon>
        <taxon>Bacillus</taxon>
        <taxon>Bacillus cereus group</taxon>
    </lineage>
</organism>
<evidence type="ECO:0000256" key="2">
    <source>
        <dbReference type="ARBA" id="ARBA00022603"/>
    </source>
</evidence>
<evidence type="ECO:0000313" key="8">
    <source>
        <dbReference type="Proteomes" id="UP000036243"/>
    </source>
</evidence>
<comment type="caution">
    <text evidence="7">The sequence shown here is derived from an EMBL/GenBank/DDBJ whole genome shotgun (WGS) entry which is preliminary data.</text>
</comment>
<reference evidence="7 8" key="1">
    <citation type="submission" date="2015-02" db="EMBL/GenBank/DDBJ databases">
        <title>Evolution of B. cereus sensu lato: Distribution, horizontal transfer and duplication of chromosomal virulence genes.</title>
        <authorList>
            <person name="Boehm M.-E."/>
            <person name="Huptas C."/>
            <person name="Krey V.M."/>
            <person name="Scherer S."/>
        </authorList>
    </citation>
    <scope>NUCLEOTIDE SEQUENCE [LARGE SCALE GENOMIC DNA]</scope>
    <source>
        <strain evidence="7 8">#17</strain>
    </source>
</reference>
<dbReference type="InterPro" id="IPR011639">
    <property type="entry name" value="MethylTrfase_TaqI-like_dom"/>
</dbReference>
<dbReference type="InterPro" id="IPR050953">
    <property type="entry name" value="N4_N6_ade-DNA_methylase"/>
</dbReference>
<accession>A0A9X9HDC6</accession>
<dbReference type="Pfam" id="PF07669">
    <property type="entry name" value="Eco57I"/>
    <property type="match status" value="1"/>
</dbReference>
<dbReference type="PANTHER" id="PTHR33841:SF1">
    <property type="entry name" value="DNA METHYLTRANSFERASE A"/>
    <property type="match status" value="1"/>
</dbReference>
<dbReference type="GO" id="GO:0006304">
    <property type="term" value="P:DNA modification"/>
    <property type="evidence" value="ECO:0007669"/>
    <property type="project" value="InterPro"/>
</dbReference>
<keyword evidence="3" id="KW-0808">Transferase</keyword>
<keyword evidence="7" id="KW-0255">Endonuclease</keyword>
<dbReference type="AlphaFoldDB" id="A0A9X9HDC6"/>